<name>A6GAK6_9BACT</name>
<organism evidence="3 4">
    <name type="scientific">Plesiocystis pacifica SIR-1</name>
    <dbReference type="NCBI Taxonomy" id="391625"/>
    <lineage>
        <taxon>Bacteria</taxon>
        <taxon>Pseudomonadati</taxon>
        <taxon>Myxococcota</taxon>
        <taxon>Polyangia</taxon>
        <taxon>Nannocystales</taxon>
        <taxon>Nannocystaceae</taxon>
        <taxon>Plesiocystis</taxon>
    </lineage>
</organism>
<accession>A6GAK6</accession>
<sequence>MKTHPSLFAAALIVLAVLACQPPGIPDESADSPEAADGGEDSKEDPWHCGEENLHCVGPLGIGECVDGECQGRLTFCRLASGTCSEICANEGAVCAPNDCEGATAYLWDYPTQEEADGICSAAIKEAATPWAIGCDDELSGLGKTANCCCLW</sequence>
<feature type="region of interest" description="Disordered" evidence="1">
    <location>
        <begin position="26"/>
        <end position="45"/>
    </location>
</feature>
<feature type="signal peptide" evidence="2">
    <location>
        <begin position="1"/>
        <end position="19"/>
    </location>
</feature>
<evidence type="ECO:0000313" key="4">
    <source>
        <dbReference type="Proteomes" id="UP000005801"/>
    </source>
</evidence>
<dbReference type="PROSITE" id="PS51257">
    <property type="entry name" value="PROKAR_LIPOPROTEIN"/>
    <property type="match status" value="1"/>
</dbReference>
<dbReference type="AlphaFoldDB" id="A6GAK6"/>
<evidence type="ECO:0000256" key="2">
    <source>
        <dbReference type="SAM" id="SignalP"/>
    </source>
</evidence>
<gene>
    <name evidence="3" type="ORF">PPSIR1_19534</name>
</gene>
<evidence type="ECO:0000313" key="3">
    <source>
        <dbReference type="EMBL" id="EDM77068.1"/>
    </source>
</evidence>
<dbReference type="EMBL" id="ABCS01000052">
    <property type="protein sequence ID" value="EDM77068.1"/>
    <property type="molecule type" value="Genomic_DNA"/>
</dbReference>
<dbReference type="RefSeq" id="WP_006973748.1">
    <property type="nucleotide sequence ID" value="NZ_ABCS01000052.1"/>
</dbReference>
<dbReference type="Proteomes" id="UP000005801">
    <property type="component" value="Unassembled WGS sequence"/>
</dbReference>
<comment type="caution">
    <text evidence="3">The sequence shown here is derived from an EMBL/GenBank/DDBJ whole genome shotgun (WGS) entry which is preliminary data.</text>
</comment>
<dbReference type="OrthoDB" id="5531875at2"/>
<reference evidence="3 4" key="1">
    <citation type="submission" date="2007-06" db="EMBL/GenBank/DDBJ databases">
        <authorList>
            <person name="Shimkets L."/>
            <person name="Ferriera S."/>
            <person name="Johnson J."/>
            <person name="Kravitz S."/>
            <person name="Beeson K."/>
            <person name="Sutton G."/>
            <person name="Rogers Y.-H."/>
            <person name="Friedman R."/>
            <person name="Frazier M."/>
            <person name="Venter J.C."/>
        </authorList>
    </citation>
    <scope>NUCLEOTIDE SEQUENCE [LARGE SCALE GENOMIC DNA]</scope>
    <source>
        <strain evidence="3 4">SIR-1</strain>
    </source>
</reference>
<evidence type="ECO:0000256" key="1">
    <source>
        <dbReference type="SAM" id="MobiDB-lite"/>
    </source>
</evidence>
<keyword evidence="2" id="KW-0732">Signal</keyword>
<feature type="chain" id="PRO_5002697242" evidence="2">
    <location>
        <begin position="20"/>
        <end position="152"/>
    </location>
</feature>
<protein>
    <submittedName>
        <fullName evidence="3">Uncharacterized protein</fullName>
    </submittedName>
</protein>
<proteinExistence type="predicted"/>
<keyword evidence="4" id="KW-1185">Reference proteome</keyword>